<dbReference type="Gene3D" id="1.10.10.10">
    <property type="entry name" value="Winged helix-like DNA-binding domain superfamily/Winged helix DNA-binding domain"/>
    <property type="match status" value="1"/>
</dbReference>
<comment type="caution">
    <text evidence="2">The sequence shown here is derived from an EMBL/GenBank/DDBJ whole genome shotgun (WGS) entry which is preliminary data.</text>
</comment>
<feature type="domain" description="HTH marR-type" evidence="1">
    <location>
        <begin position="61"/>
        <end position="124"/>
    </location>
</feature>
<dbReference type="Pfam" id="PF13463">
    <property type="entry name" value="HTH_27"/>
    <property type="match status" value="1"/>
</dbReference>
<dbReference type="Proteomes" id="UP001243757">
    <property type="component" value="Unassembled WGS sequence"/>
</dbReference>
<evidence type="ECO:0000313" key="2">
    <source>
        <dbReference type="EMBL" id="MDK3017284.1"/>
    </source>
</evidence>
<dbReference type="RefSeq" id="WP_284480098.1">
    <property type="nucleotide sequence ID" value="NZ_JASNJD010000003.1"/>
</dbReference>
<sequence length="179" mass="19958">MSAPKNDGDDPNLDFRWHLSENQAETKTTELEFALMRAFEGFGHWQSECLASVSDVAASGPENAMLHMIRMNDRPKSIKELARLSNRDDIPNIQYSLRKLAAAGLIEKLGSGRSGVTYQATTEGRRVTDQYGALRRKLLIERIHSVPGLNDQLAEATRVLNMLTGIYEEAARMAATLPR</sequence>
<organism evidence="2 3">
    <name type="scientific">Pseudodonghicola flavimaris</name>
    <dbReference type="NCBI Taxonomy" id="3050036"/>
    <lineage>
        <taxon>Bacteria</taxon>
        <taxon>Pseudomonadati</taxon>
        <taxon>Pseudomonadota</taxon>
        <taxon>Alphaproteobacteria</taxon>
        <taxon>Rhodobacterales</taxon>
        <taxon>Paracoccaceae</taxon>
        <taxon>Pseudodonghicola</taxon>
    </lineage>
</organism>
<name>A0ABT7EY87_9RHOB</name>
<proteinExistence type="predicted"/>
<accession>A0ABT7EY87</accession>
<evidence type="ECO:0000313" key="3">
    <source>
        <dbReference type="Proteomes" id="UP001243757"/>
    </source>
</evidence>
<gene>
    <name evidence="2" type="ORF">QO033_06320</name>
</gene>
<dbReference type="SUPFAM" id="SSF46785">
    <property type="entry name" value="Winged helix' DNA-binding domain"/>
    <property type="match status" value="1"/>
</dbReference>
<dbReference type="InterPro" id="IPR000835">
    <property type="entry name" value="HTH_MarR-typ"/>
</dbReference>
<keyword evidence="2" id="KW-0238">DNA-binding</keyword>
<protein>
    <submittedName>
        <fullName evidence="2">Winged helix DNA-binding protein</fullName>
    </submittedName>
</protein>
<keyword evidence="3" id="KW-1185">Reference proteome</keyword>
<dbReference type="InterPro" id="IPR036388">
    <property type="entry name" value="WH-like_DNA-bd_sf"/>
</dbReference>
<dbReference type="EMBL" id="JASNJD010000003">
    <property type="protein sequence ID" value="MDK3017284.1"/>
    <property type="molecule type" value="Genomic_DNA"/>
</dbReference>
<dbReference type="InterPro" id="IPR036390">
    <property type="entry name" value="WH_DNA-bd_sf"/>
</dbReference>
<dbReference type="GO" id="GO:0003677">
    <property type="term" value="F:DNA binding"/>
    <property type="evidence" value="ECO:0007669"/>
    <property type="project" value="UniProtKB-KW"/>
</dbReference>
<reference evidence="2 3" key="1">
    <citation type="submission" date="2023-05" db="EMBL/GenBank/DDBJ databases">
        <title>Pseudodonghicola sp. nov.</title>
        <authorList>
            <person name="Huang J."/>
        </authorList>
    </citation>
    <scope>NUCLEOTIDE SEQUENCE [LARGE SCALE GENOMIC DNA]</scope>
    <source>
        <strain evidence="2 3">IC7</strain>
    </source>
</reference>
<evidence type="ECO:0000259" key="1">
    <source>
        <dbReference type="Pfam" id="PF13463"/>
    </source>
</evidence>